<sequence length="500" mass="59855">MSKLNQDILLMIFEELHDDSKSLFSFLMVNKLWCETVIPILWRNPWSYENINYSNKISLFSIIAHYLFDSIKQFITNPELKLPLNSNLLFDYLSFCRSINVDNIRILISIGSSLPHNRFFMEEEFYYLLMKKCPDLKYLDMEVIKHQIFYFPEAKARFESLCKLICYTSIDSSYFYGLSRCCQNIQTLIVTNVNPNLNNGIVKLIEVQKNLNHIEWKDDFYDAHFTIDDDPYKNLLLTLEKKAENLSYLKIFFHYLENYEHYLFQMILPRFYKLKTLAIGGYLFFTQDQLNQLKMTVFNKLEMIRIDYNEFNRLDFISSIIENSGENLKKIVFRPNDIDHELYKYNEYSLNFIRKIYENCPSIEYLSIMLSPSKQHLAEFENLLKKCQNLKSLLLVIYNTDRAESYEKIFKNGEILLKILIRSAPPNFKEIRFYDEFKFSLESLEDFLRAWKGRPALSIITSDSIYEGINYKVLINKYKSYGVIKDFEYILFEDDIDYDF</sequence>
<accession>A0A2Z6RRK9</accession>
<protein>
    <recommendedName>
        <fullName evidence="3">F-box domain-containing protein</fullName>
    </recommendedName>
</protein>
<dbReference type="SUPFAM" id="SSF52047">
    <property type="entry name" value="RNI-like"/>
    <property type="match status" value="1"/>
</dbReference>
<keyword evidence="2" id="KW-1185">Reference proteome</keyword>
<organism evidence="1 2">
    <name type="scientific">Rhizophagus clarus</name>
    <dbReference type="NCBI Taxonomy" id="94130"/>
    <lineage>
        <taxon>Eukaryota</taxon>
        <taxon>Fungi</taxon>
        <taxon>Fungi incertae sedis</taxon>
        <taxon>Mucoromycota</taxon>
        <taxon>Glomeromycotina</taxon>
        <taxon>Glomeromycetes</taxon>
        <taxon>Glomerales</taxon>
        <taxon>Glomeraceae</taxon>
        <taxon>Rhizophagus</taxon>
    </lineage>
</organism>
<dbReference type="Proteomes" id="UP000247702">
    <property type="component" value="Unassembled WGS sequence"/>
</dbReference>
<evidence type="ECO:0008006" key="3">
    <source>
        <dbReference type="Google" id="ProtNLM"/>
    </source>
</evidence>
<comment type="caution">
    <text evidence="1">The sequence shown here is derived from an EMBL/GenBank/DDBJ whole genome shotgun (WGS) entry which is preliminary data.</text>
</comment>
<reference evidence="1 2" key="1">
    <citation type="submission" date="2017-11" db="EMBL/GenBank/DDBJ databases">
        <title>The genome of Rhizophagus clarus HR1 reveals common genetic basis of auxotrophy among arbuscular mycorrhizal fungi.</title>
        <authorList>
            <person name="Kobayashi Y."/>
        </authorList>
    </citation>
    <scope>NUCLEOTIDE SEQUENCE [LARGE SCALE GENOMIC DNA]</scope>
    <source>
        <strain evidence="1 2">HR1</strain>
    </source>
</reference>
<gene>
    <name evidence="1" type="ORF">RclHR1_00640036</name>
</gene>
<proteinExistence type="predicted"/>
<evidence type="ECO:0000313" key="2">
    <source>
        <dbReference type="Proteomes" id="UP000247702"/>
    </source>
</evidence>
<dbReference type="Gene3D" id="3.80.10.10">
    <property type="entry name" value="Ribonuclease Inhibitor"/>
    <property type="match status" value="1"/>
</dbReference>
<dbReference type="AlphaFoldDB" id="A0A2Z6RRK9"/>
<name>A0A2Z6RRK9_9GLOM</name>
<dbReference type="EMBL" id="BEXD01004026">
    <property type="protein sequence ID" value="GBC05748.1"/>
    <property type="molecule type" value="Genomic_DNA"/>
</dbReference>
<dbReference type="InterPro" id="IPR032675">
    <property type="entry name" value="LRR_dom_sf"/>
</dbReference>
<evidence type="ECO:0000313" key="1">
    <source>
        <dbReference type="EMBL" id="GBC05748.1"/>
    </source>
</evidence>